<dbReference type="SMART" id="SM00155">
    <property type="entry name" value="PLDc"/>
    <property type="match status" value="2"/>
</dbReference>
<dbReference type="RefSeq" id="WP_073199594.1">
    <property type="nucleotide sequence ID" value="NZ_FRCZ01000001.1"/>
</dbReference>
<organism evidence="2 3">
    <name type="scientific">Gracilibacillus kekensis</name>
    <dbReference type="NCBI Taxonomy" id="1027249"/>
    <lineage>
        <taxon>Bacteria</taxon>
        <taxon>Bacillati</taxon>
        <taxon>Bacillota</taxon>
        <taxon>Bacilli</taxon>
        <taxon>Bacillales</taxon>
        <taxon>Bacillaceae</taxon>
        <taxon>Gracilibacillus</taxon>
    </lineage>
</organism>
<evidence type="ECO:0000313" key="2">
    <source>
        <dbReference type="EMBL" id="SHM63063.1"/>
    </source>
</evidence>
<dbReference type="Proteomes" id="UP000184184">
    <property type="component" value="Unassembled WGS sequence"/>
</dbReference>
<dbReference type="GO" id="GO:0032049">
    <property type="term" value="P:cardiolipin biosynthetic process"/>
    <property type="evidence" value="ECO:0007669"/>
    <property type="project" value="UniProtKB-ARBA"/>
</dbReference>
<dbReference type="SUPFAM" id="SSF56024">
    <property type="entry name" value="Phospholipase D/nuclease"/>
    <property type="match status" value="2"/>
</dbReference>
<dbReference type="InterPro" id="IPR001736">
    <property type="entry name" value="PLipase_D/transphosphatidylase"/>
</dbReference>
<dbReference type="GO" id="GO:0030572">
    <property type="term" value="F:phosphatidyltransferase activity"/>
    <property type="evidence" value="ECO:0007669"/>
    <property type="project" value="UniProtKB-ARBA"/>
</dbReference>
<dbReference type="PIRSF" id="PIRSF000850">
    <property type="entry name" value="Phospholipase_D_PSS"/>
    <property type="match status" value="1"/>
</dbReference>
<keyword evidence="3" id="KW-1185">Reference proteome</keyword>
<sequence>MFFIIGLILLCVIDFQIGKWLMGKRNKSTSWVTSTDQVDVFTSGDRLFDQMLIDMENAKYSIDIQFFIIRNDRISNQFYSLLVRKQNEGVKVKVMTDWVGSLKFRSKWLKDKVSFRKMNRPVFPFFYHLQQRNHRKVLVVDKTISYIGGFNLGDEYVGKDKKLGKWQDYHLRLTGDITAVLQRSFNLDWDPQTQTLDRTDLQEKEGVKVLATEGDVLENEILGLISQSKESIDIGSPYFIPTKQIEKALIKALKRGVTLTVVVPDKADHLLTKAAALAYFNKMKKHGANIYLYKDGFFHGKVMFFDKAICDIGTANFDRRSLCLNQELNIVVTKEHDIFQEMMRIYEKDLSISKKMTDGWLKHQPVYLKLLMWLTIPFRSLL</sequence>
<dbReference type="InterPro" id="IPR025202">
    <property type="entry name" value="PLD-like_dom"/>
</dbReference>
<dbReference type="OrthoDB" id="9762009at2"/>
<dbReference type="AlphaFoldDB" id="A0A1M7KCT8"/>
<dbReference type="CDD" id="cd09110">
    <property type="entry name" value="PLDc_CLS_1"/>
    <property type="match status" value="1"/>
</dbReference>
<accession>A0A1M7KCT8</accession>
<dbReference type="PROSITE" id="PS50035">
    <property type="entry name" value="PLD"/>
    <property type="match status" value="2"/>
</dbReference>
<evidence type="ECO:0000313" key="3">
    <source>
        <dbReference type="Proteomes" id="UP000184184"/>
    </source>
</evidence>
<dbReference type="Pfam" id="PF13091">
    <property type="entry name" value="PLDc_2"/>
    <property type="match status" value="2"/>
</dbReference>
<dbReference type="CDD" id="cd09112">
    <property type="entry name" value="PLDc_CLS_2"/>
    <property type="match status" value="1"/>
</dbReference>
<dbReference type="Gene3D" id="3.30.870.10">
    <property type="entry name" value="Endonuclease Chain A"/>
    <property type="match status" value="2"/>
</dbReference>
<evidence type="ECO:0000259" key="1">
    <source>
        <dbReference type="PROSITE" id="PS50035"/>
    </source>
</evidence>
<dbReference type="EMBL" id="FRCZ01000001">
    <property type="protein sequence ID" value="SHM63063.1"/>
    <property type="molecule type" value="Genomic_DNA"/>
</dbReference>
<dbReference type="STRING" id="1027249.SAMN05216179_0655"/>
<gene>
    <name evidence="2" type="ORF">SAMN05216179_0655</name>
</gene>
<dbReference type="PANTHER" id="PTHR21248">
    <property type="entry name" value="CARDIOLIPIN SYNTHASE"/>
    <property type="match status" value="1"/>
</dbReference>
<name>A0A1M7KCT8_9BACI</name>
<protein>
    <submittedName>
        <fullName evidence="2">Cardiolipin synthase</fullName>
    </submittedName>
</protein>
<reference evidence="2 3" key="1">
    <citation type="submission" date="2016-11" db="EMBL/GenBank/DDBJ databases">
        <authorList>
            <person name="Jaros S."/>
            <person name="Januszkiewicz K."/>
            <person name="Wedrychowicz H."/>
        </authorList>
    </citation>
    <scope>NUCLEOTIDE SEQUENCE [LARGE SCALE GENOMIC DNA]</scope>
    <source>
        <strain evidence="2 3">CGMCC 1.10681</strain>
    </source>
</reference>
<proteinExistence type="predicted"/>
<feature type="domain" description="PLD phosphodiesterase" evidence="1">
    <location>
        <begin position="294"/>
        <end position="321"/>
    </location>
</feature>
<dbReference type="PANTHER" id="PTHR21248:SF7">
    <property type="entry name" value="MINOR CARDIOLIPIN SYNTHASE CLSB"/>
    <property type="match status" value="1"/>
</dbReference>
<feature type="domain" description="PLD phosphodiesterase" evidence="1">
    <location>
        <begin position="129"/>
        <end position="156"/>
    </location>
</feature>